<sequence>MNGSAESPAGPGESDPSSQAGRADQGRSRKRRRVVAPPTSGQPEDVESQVYDPLKGSDHGLAGGAEKKSGTEGKGSGGASARDRWFLEQRPPHWD</sequence>
<accession>A0A917AQ81</accession>
<evidence type="ECO:0000256" key="1">
    <source>
        <dbReference type="SAM" id="MobiDB-lite"/>
    </source>
</evidence>
<feature type="compositionally biased region" description="Basic and acidic residues" evidence="1">
    <location>
        <begin position="81"/>
        <end position="95"/>
    </location>
</feature>
<gene>
    <name evidence="2" type="ORF">GCM10011401_11670</name>
</gene>
<evidence type="ECO:0000313" key="3">
    <source>
        <dbReference type="Proteomes" id="UP000633136"/>
    </source>
</evidence>
<keyword evidence="3" id="KW-1185">Reference proteome</keyword>
<organism evidence="2 3">
    <name type="scientific">Nesterenkonia cremea</name>
    <dbReference type="NCBI Taxonomy" id="1882340"/>
    <lineage>
        <taxon>Bacteria</taxon>
        <taxon>Bacillati</taxon>
        <taxon>Actinomycetota</taxon>
        <taxon>Actinomycetes</taxon>
        <taxon>Micrococcales</taxon>
        <taxon>Micrococcaceae</taxon>
        <taxon>Nesterenkonia</taxon>
    </lineage>
</organism>
<evidence type="ECO:0000313" key="2">
    <source>
        <dbReference type="EMBL" id="GGE66068.1"/>
    </source>
</evidence>
<reference evidence="2" key="1">
    <citation type="journal article" date="2014" name="Int. J. Syst. Evol. Microbiol.">
        <title>Complete genome sequence of Corynebacterium casei LMG S-19264T (=DSM 44701T), isolated from a smear-ripened cheese.</title>
        <authorList>
            <consortium name="US DOE Joint Genome Institute (JGI-PGF)"/>
            <person name="Walter F."/>
            <person name="Albersmeier A."/>
            <person name="Kalinowski J."/>
            <person name="Ruckert C."/>
        </authorList>
    </citation>
    <scope>NUCLEOTIDE SEQUENCE</scope>
    <source>
        <strain evidence="2">CGMCC 1.15388</strain>
    </source>
</reference>
<dbReference type="AlphaFoldDB" id="A0A917AQ81"/>
<comment type="caution">
    <text evidence="2">The sequence shown here is derived from an EMBL/GenBank/DDBJ whole genome shotgun (WGS) entry which is preliminary data.</text>
</comment>
<dbReference type="Proteomes" id="UP000633136">
    <property type="component" value="Unassembled WGS sequence"/>
</dbReference>
<reference evidence="2" key="2">
    <citation type="submission" date="2020-09" db="EMBL/GenBank/DDBJ databases">
        <authorList>
            <person name="Sun Q."/>
            <person name="Zhou Y."/>
        </authorList>
    </citation>
    <scope>NUCLEOTIDE SEQUENCE</scope>
    <source>
        <strain evidence="2">CGMCC 1.15388</strain>
    </source>
</reference>
<name>A0A917AQ81_9MICC</name>
<proteinExistence type="predicted"/>
<protein>
    <submittedName>
        <fullName evidence="2">Uncharacterized protein</fullName>
    </submittedName>
</protein>
<dbReference type="EMBL" id="BMIS01000004">
    <property type="protein sequence ID" value="GGE66068.1"/>
    <property type="molecule type" value="Genomic_DNA"/>
</dbReference>
<feature type="region of interest" description="Disordered" evidence="1">
    <location>
        <begin position="1"/>
        <end position="95"/>
    </location>
</feature>